<dbReference type="AlphaFoldDB" id="A0A2H3DB46"/>
<name>A0A2H3DB46_ARMGA</name>
<dbReference type="Proteomes" id="UP000217790">
    <property type="component" value="Unassembled WGS sequence"/>
</dbReference>
<dbReference type="STRING" id="47427.A0A2H3DB46"/>
<keyword evidence="2" id="KW-1185">Reference proteome</keyword>
<evidence type="ECO:0000313" key="1">
    <source>
        <dbReference type="EMBL" id="PBK86297.1"/>
    </source>
</evidence>
<sequence length="91" mass="10403">MMDKKLPFPPLPSKGYTWLNRLRGYIHAFILFSISSYYRRLRPDVCGQAQAGIFPLPFNLMLKFTSGTREEEGLAMSLAHSIGIPVPRFIE</sequence>
<proteinExistence type="predicted"/>
<reference evidence="2" key="1">
    <citation type="journal article" date="2017" name="Nat. Ecol. Evol.">
        <title>Genome expansion and lineage-specific genetic innovations in the forest pathogenic fungi Armillaria.</title>
        <authorList>
            <person name="Sipos G."/>
            <person name="Prasanna A.N."/>
            <person name="Walter M.C."/>
            <person name="O'Connor E."/>
            <person name="Balint B."/>
            <person name="Krizsan K."/>
            <person name="Kiss B."/>
            <person name="Hess J."/>
            <person name="Varga T."/>
            <person name="Slot J."/>
            <person name="Riley R."/>
            <person name="Boka B."/>
            <person name="Rigling D."/>
            <person name="Barry K."/>
            <person name="Lee J."/>
            <person name="Mihaltcheva S."/>
            <person name="LaButti K."/>
            <person name="Lipzen A."/>
            <person name="Waldron R."/>
            <person name="Moloney N.M."/>
            <person name="Sperisen C."/>
            <person name="Kredics L."/>
            <person name="Vagvoelgyi C."/>
            <person name="Patrignani A."/>
            <person name="Fitzpatrick D."/>
            <person name="Nagy I."/>
            <person name="Doyle S."/>
            <person name="Anderson J.B."/>
            <person name="Grigoriev I.V."/>
            <person name="Gueldener U."/>
            <person name="Muensterkoetter M."/>
            <person name="Nagy L.G."/>
        </authorList>
    </citation>
    <scope>NUCLEOTIDE SEQUENCE [LARGE SCALE GENOMIC DNA]</scope>
    <source>
        <strain evidence="2">Ar21-2</strain>
    </source>
</reference>
<organism evidence="1 2">
    <name type="scientific">Armillaria gallica</name>
    <name type="common">Bulbous honey fungus</name>
    <name type="synonym">Armillaria bulbosa</name>
    <dbReference type="NCBI Taxonomy" id="47427"/>
    <lineage>
        <taxon>Eukaryota</taxon>
        <taxon>Fungi</taxon>
        <taxon>Dikarya</taxon>
        <taxon>Basidiomycota</taxon>
        <taxon>Agaricomycotina</taxon>
        <taxon>Agaricomycetes</taxon>
        <taxon>Agaricomycetidae</taxon>
        <taxon>Agaricales</taxon>
        <taxon>Marasmiineae</taxon>
        <taxon>Physalacriaceae</taxon>
        <taxon>Armillaria</taxon>
    </lineage>
</organism>
<dbReference type="OrthoDB" id="2906425at2759"/>
<dbReference type="EMBL" id="KZ293685">
    <property type="protein sequence ID" value="PBK86297.1"/>
    <property type="molecule type" value="Genomic_DNA"/>
</dbReference>
<gene>
    <name evidence="1" type="ORF">ARMGADRAFT_540666</name>
</gene>
<evidence type="ECO:0000313" key="2">
    <source>
        <dbReference type="Proteomes" id="UP000217790"/>
    </source>
</evidence>
<dbReference type="InParanoid" id="A0A2H3DB46"/>
<protein>
    <submittedName>
        <fullName evidence="1">Uncharacterized protein</fullName>
    </submittedName>
</protein>
<accession>A0A2H3DB46</accession>